<comment type="caution">
    <text evidence="2">The sequence shown here is derived from an EMBL/GenBank/DDBJ whole genome shotgun (WGS) entry which is preliminary data.</text>
</comment>
<evidence type="ECO:0000313" key="2">
    <source>
        <dbReference type="EMBL" id="MFC3980851.1"/>
    </source>
</evidence>
<feature type="region of interest" description="Disordered" evidence="1">
    <location>
        <begin position="23"/>
        <end position="55"/>
    </location>
</feature>
<feature type="region of interest" description="Disordered" evidence="1">
    <location>
        <begin position="69"/>
        <end position="139"/>
    </location>
</feature>
<dbReference type="Proteomes" id="UP001595698">
    <property type="component" value="Unassembled WGS sequence"/>
</dbReference>
<feature type="non-terminal residue" evidence="2">
    <location>
        <position position="1"/>
    </location>
</feature>
<feature type="compositionally biased region" description="Low complexity" evidence="1">
    <location>
        <begin position="121"/>
        <end position="139"/>
    </location>
</feature>
<evidence type="ECO:0000313" key="3">
    <source>
        <dbReference type="Proteomes" id="UP001595698"/>
    </source>
</evidence>
<name>A0ABV8EX72_9ACTN</name>
<evidence type="ECO:0000256" key="1">
    <source>
        <dbReference type="SAM" id="MobiDB-lite"/>
    </source>
</evidence>
<sequence>PTPVAPGASAVPVVSAVPAAPVATPTAGVTEPPALPPAFEEPGFARPQHYPRRYPRLPRWSRLPRWTRETAEAEEPVGCAGTLDKGVECPASPGESKSFLTPVPQVGGSESVAPVTGGSTAVPPSLPSSSAAPALKSGE</sequence>
<feature type="compositionally biased region" description="Low complexity" evidence="1">
    <location>
        <begin position="23"/>
        <end position="48"/>
    </location>
</feature>
<dbReference type="EMBL" id="JBHSBC010000012">
    <property type="protein sequence ID" value="MFC3980851.1"/>
    <property type="molecule type" value="Genomic_DNA"/>
</dbReference>
<dbReference type="RefSeq" id="WP_386189810.1">
    <property type="nucleotide sequence ID" value="NZ_JBHSBC010000012.1"/>
</dbReference>
<protein>
    <submittedName>
        <fullName evidence="2">Uncharacterized protein</fullName>
    </submittedName>
</protein>
<proteinExistence type="predicted"/>
<organism evidence="2 3">
    <name type="scientific">Streptosporangium jomthongense</name>
    <dbReference type="NCBI Taxonomy" id="1193683"/>
    <lineage>
        <taxon>Bacteria</taxon>
        <taxon>Bacillati</taxon>
        <taxon>Actinomycetota</taxon>
        <taxon>Actinomycetes</taxon>
        <taxon>Streptosporangiales</taxon>
        <taxon>Streptosporangiaceae</taxon>
        <taxon>Streptosporangium</taxon>
    </lineage>
</organism>
<keyword evidence="3" id="KW-1185">Reference proteome</keyword>
<accession>A0ABV8EX72</accession>
<reference evidence="3" key="1">
    <citation type="journal article" date="2019" name="Int. J. Syst. Evol. Microbiol.">
        <title>The Global Catalogue of Microorganisms (GCM) 10K type strain sequencing project: providing services to taxonomists for standard genome sequencing and annotation.</title>
        <authorList>
            <consortium name="The Broad Institute Genomics Platform"/>
            <consortium name="The Broad Institute Genome Sequencing Center for Infectious Disease"/>
            <person name="Wu L."/>
            <person name="Ma J."/>
        </authorList>
    </citation>
    <scope>NUCLEOTIDE SEQUENCE [LARGE SCALE GENOMIC DNA]</scope>
    <source>
        <strain evidence="3">TBRC 7912</strain>
    </source>
</reference>
<gene>
    <name evidence="2" type="ORF">ACFOYY_12015</name>
</gene>